<evidence type="ECO:0000256" key="5">
    <source>
        <dbReference type="ARBA" id="ARBA00023180"/>
    </source>
</evidence>
<dbReference type="AlphaFoldDB" id="A0A813JPD4"/>
<evidence type="ECO:0000313" key="11">
    <source>
        <dbReference type="Proteomes" id="UP000626109"/>
    </source>
</evidence>
<keyword evidence="2 8" id="KW-0812">Transmembrane</keyword>
<dbReference type="Proteomes" id="UP000626109">
    <property type="component" value="Unassembled WGS sequence"/>
</dbReference>
<keyword evidence="3 8" id="KW-1133">Transmembrane helix</keyword>
<evidence type="ECO:0000256" key="4">
    <source>
        <dbReference type="ARBA" id="ARBA00023136"/>
    </source>
</evidence>
<evidence type="ECO:0000259" key="9">
    <source>
        <dbReference type="PROSITE" id="PS50156"/>
    </source>
</evidence>
<feature type="non-terminal residue" evidence="10">
    <location>
        <position position="412"/>
    </location>
</feature>
<accession>A0A813JPD4</accession>
<dbReference type="InterPro" id="IPR052081">
    <property type="entry name" value="Dispatched_Hh_regulator"/>
</dbReference>
<feature type="domain" description="SSD" evidence="9">
    <location>
        <begin position="1"/>
        <end position="98"/>
    </location>
</feature>
<dbReference type="EMBL" id="CAJNNW010025808">
    <property type="protein sequence ID" value="CAE8679905.1"/>
    <property type="molecule type" value="Genomic_DNA"/>
</dbReference>
<sequence length="412" mass="46024">NFLAVFLAVGFGADVMFVYTDIWRESVRYAESPADRLAWTYSRAVKASLATTSTTALSFLCNMASVIRALRQFGFFMGICVMSTWLLITFVYMPLAVVDEIYLSRFRLEFKKDPDDNTPSFKSRMFEFLNIILYKMRWPVIVLSVAFVGLCLGTSIQGVELGSGLPSIFPDEHNMNRGAAIFADNFDSVTDVFGPAFLEPERQAVVCGERDFVTDDLTCSMYWCEARLNAQTTMDKPKAWAGNGTCNCWRKPLTGCPATDLTAPVRLRFVGPAELQNAQLAAEVAEHLLVGAATNGVDHTQFGRAVLMESKKSLPSLLQQVWETGDTALTDFTEARVDLNRTDAESSCGFEEICFCVGSFACRLDETWTRTSDMSLRSYGKSWRRLEEEIVEDAGEDEEEENSGAKNRRGLQ</sequence>
<dbReference type="InterPro" id="IPR053958">
    <property type="entry name" value="HMGCR/SNAP/NPC1-like_SSD"/>
</dbReference>
<feature type="non-terminal residue" evidence="10">
    <location>
        <position position="1"/>
    </location>
</feature>
<dbReference type="PANTHER" id="PTHR45951">
    <property type="entry name" value="PROTEIN DISPATCHED-RELATED"/>
    <property type="match status" value="1"/>
</dbReference>
<keyword evidence="4 8" id="KW-0472">Membrane</keyword>
<evidence type="ECO:0000256" key="2">
    <source>
        <dbReference type="ARBA" id="ARBA00022692"/>
    </source>
</evidence>
<feature type="transmembrane region" description="Helical" evidence="8">
    <location>
        <begin position="44"/>
        <end position="67"/>
    </location>
</feature>
<reference evidence="10" key="1">
    <citation type="submission" date="2021-02" db="EMBL/GenBank/DDBJ databases">
        <authorList>
            <person name="Dougan E. K."/>
            <person name="Rhodes N."/>
            <person name="Thang M."/>
            <person name="Chan C."/>
        </authorList>
    </citation>
    <scope>NUCLEOTIDE SEQUENCE</scope>
</reference>
<organism evidence="10 11">
    <name type="scientific">Polarella glacialis</name>
    <name type="common">Dinoflagellate</name>
    <dbReference type="NCBI Taxonomy" id="89957"/>
    <lineage>
        <taxon>Eukaryota</taxon>
        <taxon>Sar</taxon>
        <taxon>Alveolata</taxon>
        <taxon>Dinophyceae</taxon>
        <taxon>Suessiales</taxon>
        <taxon>Suessiaceae</taxon>
        <taxon>Polarella</taxon>
    </lineage>
</organism>
<feature type="compositionally biased region" description="Acidic residues" evidence="7">
    <location>
        <begin position="391"/>
        <end position="402"/>
    </location>
</feature>
<protein>
    <recommendedName>
        <fullName evidence="9">SSD domain-containing protein</fullName>
    </recommendedName>
</protein>
<comment type="similarity">
    <text evidence="6">Belongs to the dispatched family.</text>
</comment>
<evidence type="ECO:0000256" key="8">
    <source>
        <dbReference type="SAM" id="Phobius"/>
    </source>
</evidence>
<comment type="caution">
    <text evidence="10">The sequence shown here is derived from an EMBL/GenBank/DDBJ whole genome shotgun (WGS) entry which is preliminary data.</text>
</comment>
<gene>
    <name evidence="10" type="ORF">PGLA2088_LOCUS21615</name>
</gene>
<dbReference type="GO" id="GO:0022857">
    <property type="term" value="F:transmembrane transporter activity"/>
    <property type="evidence" value="ECO:0007669"/>
    <property type="project" value="TreeGrafter"/>
</dbReference>
<keyword evidence="5" id="KW-0325">Glycoprotein</keyword>
<proteinExistence type="inferred from homology"/>
<feature type="region of interest" description="Disordered" evidence="7">
    <location>
        <begin position="391"/>
        <end position="412"/>
    </location>
</feature>
<evidence type="ECO:0000256" key="7">
    <source>
        <dbReference type="SAM" id="MobiDB-lite"/>
    </source>
</evidence>
<dbReference type="Gene3D" id="1.20.1640.10">
    <property type="entry name" value="Multidrug efflux transporter AcrB transmembrane domain"/>
    <property type="match status" value="1"/>
</dbReference>
<evidence type="ECO:0000256" key="3">
    <source>
        <dbReference type="ARBA" id="ARBA00022989"/>
    </source>
</evidence>
<dbReference type="GO" id="GO:0016020">
    <property type="term" value="C:membrane"/>
    <property type="evidence" value="ECO:0007669"/>
    <property type="project" value="UniProtKB-SubCell"/>
</dbReference>
<evidence type="ECO:0000313" key="10">
    <source>
        <dbReference type="EMBL" id="CAE8679905.1"/>
    </source>
</evidence>
<name>A0A813JPD4_POLGL</name>
<feature type="transmembrane region" description="Helical" evidence="8">
    <location>
        <begin position="73"/>
        <end position="98"/>
    </location>
</feature>
<evidence type="ECO:0000256" key="1">
    <source>
        <dbReference type="ARBA" id="ARBA00004141"/>
    </source>
</evidence>
<dbReference type="PROSITE" id="PS50156">
    <property type="entry name" value="SSD"/>
    <property type="match status" value="1"/>
</dbReference>
<comment type="subcellular location">
    <subcellularLocation>
        <location evidence="1">Membrane</location>
        <topology evidence="1">Multi-pass membrane protein</topology>
    </subcellularLocation>
</comment>
<dbReference type="SUPFAM" id="SSF82866">
    <property type="entry name" value="Multidrug efflux transporter AcrB transmembrane domain"/>
    <property type="match status" value="1"/>
</dbReference>
<feature type="transmembrane region" description="Helical" evidence="8">
    <location>
        <begin position="6"/>
        <end position="23"/>
    </location>
</feature>
<dbReference type="Pfam" id="PF12349">
    <property type="entry name" value="Sterol-sensing"/>
    <property type="match status" value="1"/>
</dbReference>
<evidence type="ECO:0000256" key="6">
    <source>
        <dbReference type="ARBA" id="ARBA00038046"/>
    </source>
</evidence>
<dbReference type="InterPro" id="IPR000731">
    <property type="entry name" value="SSD"/>
</dbReference>